<organism evidence="2 3">
    <name type="scientific">Colletotrichum godetiae</name>
    <dbReference type="NCBI Taxonomy" id="1209918"/>
    <lineage>
        <taxon>Eukaryota</taxon>
        <taxon>Fungi</taxon>
        <taxon>Dikarya</taxon>
        <taxon>Ascomycota</taxon>
        <taxon>Pezizomycotina</taxon>
        <taxon>Sordariomycetes</taxon>
        <taxon>Hypocreomycetidae</taxon>
        <taxon>Glomerellales</taxon>
        <taxon>Glomerellaceae</taxon>
        <taxon>Colletotrichum</taxon>
        <taxon>Colletotrichum acutatum species complex</taxon>
    </lineage>
</organism>
<dbReference type="GeneID" id="85465869"/>
<accession>A0AAJ0A4X2</accession>
<dbReference type="RefSeq" id="XP_060421312.1">
    <property type="nucleotide sequence ID" value="XM_060581343.1"/>
</dbReference>
<evidence type="ECO:0000256" key="1">
    <source>
        <dbReference type="SAM" id="MobiDB-lite"/>
    </source>
</evidence>
<protein>
    <submittedName>
        <fullName evidence="2">Uncharacterized protein</fullName>
    </submittedName>
</protein>
<name>A0AAJ0A4X2_9PEZI</name>
<reference evidence="2" key="1">
    <citation type="submission" date="2021-06" db="EMBL/GenBank/DDBJ databases">
        <title>Comparative genomics, transcriptomics and evolutionary studies reveal genomic signatures of adaptation to plant cell wall in hemibiotrophic fungi.</title>
        <authorList>
            <consortium name="DOE Joint Genome Institute"/>
            <person name="Baroncelli R."/>
            <person name="Diaz J.F."/>
            <person name="Benocci T."/>
            <person name="Peng M."/>
            <person name="Battaglia E."/>
            <person name="Haridas S."/>
            <person name="Andreopoulos W."/>
            <person name="Labutti K."/>
            <person name="Pangilinan J."/>
            <person name="Floch G.L."/>
            <person name="Makela M.R."/>
            <person name="Henrissat B."/>
            <person name="Grigoriev I.V."/>
            <person name="Crouch J.A."/>
            <person name="De Vries R.P."/>
            <person name="Sukno S.A."/>
            <person name="Thon M.R."/>
        </authorList>
    </citation>
    <scope>NUCLEOTIDE SEQUENCE</scope>
    <source>
        <strain evidence="2">CBS 193.32</strain>
    </source>
</reference>
<proteinExistence type="predicted"/>
<evidence type="ECO:0000313" key="3">
    <source>
        <dbReference type="Proteomes" id="UP001224890"/>
    </source>
</evidence>
<comment type="caution">
    <text evidence="2">The sequence shown here is derived from an EMBL/GenBank/DDBJ whole genome shotgun (WGS) entry which is preliminary data.</text>
</comment>
<sequence>MLVASFRTREACACAPAPQFVPKILWVCSFILVGARNRSKVGRSRLRLANRVTPVCLFKLCTNHVSAVHLQAVASMQRRRDSGWSGLISSADSRPARLVAKYGYIFTLMLQPGPAPELPPQGCYQQFTCPFLSPALNRAYNWIVCGKHSCRKPNWRLPQARTHSCRPNPAGQPHERPIKGPWPSPGGRRCMGLLGLSPASR</sequence>
<evidence type="ECO:0000313" key="2">
    <source>
        <dbReference type="EMBL" id="KAK1656548.1"/>
    </source>
</evidence>
<feature type="region of interest" description="Disordered" evidence="1">
    <location>
        <begin position="161"/>
        <end position="183"/>
    </location>
</feature>
<dbReference type="Proteomes" id="UP001224890">
    <property type="component" value="Unassembled WGS sequence"/>
</dbReference>
<dbReference type="EMBL" id="JAHMHR010000157">
    <property type="protein sequence ID" value="KAK1656548.1"/>
    <property type="molecule type" value="Genomic_DNA"/>
</dbReference>
<dbReference type="AlphaFoldDB" id="A0AAJ0A4X2"/>
<gene>
    <name evidence="2" type="ORF">BDP55DRAFT_97480</name>
</gene>
<keyword evidence="3" id="KW-1185">Reference proteome</keyword>